<dbReference type="Gene3D" id="3.40.50.150">
    <property type="entry name" value="Vaccinia Virus protein VP39"/>
    <property type="match status" value="1"/>
</dbReference>
<dbReference type="InterPro" id="IPR012186">
    <property type="entry name" value="Ade-mod_methylase_MStsI"/>
</dbReference>
<keyword evidence="3 7" id="KW-0489">Methyltransferase</keyword>
<keyword evidence="4 7" id="KW-0808">Transferase</keyword>
<evidence type="ECO:0000256" key="5">
    <source>
        <dbReference type="ARBA" id="ARBA00022691"/>
    </source>
</evidence>
<evidence type="ECO:0000256" key="6">
    <source>
        <dbReference type="ARBA" id="ARBA00047942"/>
    </source>
</evidence>
<comment type="catalytic activity">
    <reaction evidence="6 7">
        <text>a 2'-deoxyadenosine in DNA + S-adenosyl-L-methionine = an N(6)-methyl-2'-deoxyadenosine in DNA + S-adenosyl-L-homocysteine + H(+)</text>
        <dbReference type="Rhea" id="RHEA:15197"/>
        <dbReference type="Rhea" id="RHEA-COMP:12418"/>
        <dbReference type="Rhea" id="RHEA-COMP:12419"/>
        <dbReference type="ChEBI" id="CHEBI:15378"/>
        <dbReference type="ChEBI" id="CHEBI:57856"/>
        <dbReference type="ChEBI" id="CHEBI:59789"/>
        <dbReference type="ChEBI" id="CHEBI:90615"/>
        <dbReference type="ChEBI" id="CHEBI:90616"/>
        <dbReference type="EC" id="2.1.1.72"/>
    </reaction>
</comment>
<dbReference type="InterPro" id="IPR023095">
    <property type="entry name" value="Ade_MeTrfase_dom_2"/>
</dbReference>
<comment type="caution">
    <text evidence="8">The sequence shown here is derived from an EMBL/GenBank/DDBJ whole genome shotgun (WGS) entry which is preliminary data.</text>
</comment>
<name>A0A845QGB0_9FIRM</name>
<accession>A0A845QGB0</accession>
<sequence length="651" mass="76736">MRYIGSKVALLDSIEYVIKENTSGNEKIFCDLFSGTASVAKHFKNKYEVISNDFMYFSYVLQKATIENNHIPDFKKLKKIGIQDPFKFLEESTCNKVEENYFITRNYSPYGETHRMYVSVQNAMRIDYIRSTIEAWKNENLLNQDEYFYLLASLIEGVPFVSNITGTYGAYLKNWDKRAYKNFEMIRLDVENNGHRNKCYNRDASELILEISGDILYLDPPYNSRQYAPNYHLLETISRYDAPKIKGVTGMRNYDKQKSAFCIKKDVANAFEDIMKKADFEHIVLSYSSEGIMSFSEIEEIMKKYGIAETYKKYNIQYRKYKSKINNEEKILYEYLFYIRKDVQREKPMLIAENTISYNYKSRMKPSNKNKKFIKSPLNYIGGKYKLLPQIMPLFPKDINLFIDLFSGGGNVGINAEADKILCNDINTKIIELFNTFKNRSTEEVLKQIDLNIQKYSLSKTNEEGFLRFRKDYNKTPDPIDLYTLTCYSFNYQFRFNNSHEYNNPFGRNRSQFSERMRNNLISVMNRIREIDIIFSSKDFMELDLTTLGPQDFVYCDPPYLITTGSYNDGNRGFKDWGEEEESDLYDLLDYLNKKNIKFALSNVLSHKGQINKSLLEWSKKYHVIHLNYNYINSSYNTKRGESDEVLIINY</sequence>
<reference evidence="8 9" key="1">
    <citation type="submission" date="2018-08" db="EMBL/GenBank/DDBJ databases">
        <title>Murine metabolic-syndrome-specific gut microbial biobank.</title>
        <authorList>
            <person name="Liu C."/>
        </authorList>
    </citation>
    <scope>NUCLEOTIDE SEQUENCE [LARGE SCALE GENOMIC DNA]</scope>
    <source>
        <strain evidence="8 9">28</strain>
    </source>
</reference>
<evidence type="ECO:0000256" key="1">
    <source>
        <dbReference type="ARBA" id="ARBA00006594"/>
    </source>
</evidence>
<dbReference type="EMBL" id="QXWK01000009">
    <property type="protein sequence ID" value="NBH61112.1"/>
    <property type="molecule type" value="Genomic_DNA"/>
</dbReference>
<protein>
    <recommendedName>
        <fullName evidence="2 7">Site-specific DNA-methyltransferase (adenine-specific)</fullName>
        <ecNumber evidence="2 7">2.1.1.72</ecNumber>
    </recommendedName>
</protein>
<evidence type="ECO:0000256" key="7">
    <source>
        <dbReference type="RuleBase" id="RU361257"/>
    </source>
</evidence>
<dbReference type="Gene3D" id="1.10.1020.10">
    <property type="entry name" value="Adenine-specific Methyltransferase, Domain 2"/>
    <property type="match status" value="1"/>
</dbReference>
<dbReference type="GO" id="GO:0006298">
    <property type="term" value="P:mismatch repair"/>
    <property type="evidence" value="ECO:0007669"/>
    <property type="project" value="TreeGrafter"/>
</dbReference>
<dbReference type="PRINTS" id="PR00505">
    <property type="entry name" value="D12N6MTFRASE"/>
</dbReference>
<evidence type="ECO:0000256" key="4">
    <source>
        <dbReference type="ARBA" id="ARBA00022679"/>
    </source>
</evidence>
<keyword evidence="9" id="KW-1185">Reference proteome</keyword>
<dbReference type="NCBIfam" id="TIGR00571">
    <property type="entry name" value="dam"/>
    <property type="match status" value="1"/>
</dbReference>
<evidence type="ECO:0000313" key="9">
    <source>
        <dbReference type="Proteomes" id="UP000446866"/>
    </source>
</evidence>
<dbReference type="GO" id="GO:1904047">
    <property type="term" value="F:S-adenosyl-L-methionine binding"/>
    <property type="evidence" value="ECO:0007669"/>
    <property type="project" value="TreeGrafter"/>
</dbReference>
<dbReference type="GO" id="GO:0043565">
    <property type="term" value="F:sequence-specific DNA binding"/>
    <property type="evidence" value="ECO:0007669"/>
    <property type="project" value="TreeGrafter"/>
</dbReference>
<dbReference type="InterPro" id="IPR002052">
    <property type="entry name" value="DNA_methylase_N6_adenine_CS"/>
</dbReference>
<dbReference type="SUPFAM" id="SSF53335">
    <property type="entry name" value="S-adenosyl-L-methionine-dependent methyltransferases"/>
    <property type="match status" value="2"/>
</dbReference>
<comment type="similarity">
    <text evidence="1 7">Belongs to the N(4)/N(6)-methyltransferase family.</text>
</comment>
<dbReference type="AlphaFoldDB" id="A0A845QGB0"/>
<dbReference type="InterPro" id="IPR012327">
    <property type="entry name" value="MeTrfase_D12"/>
</dbReference>
<dbReference type="EC" id="2.1.1.72" evidence="2 7"/>
<evidence type="ECO:0000256" key="3">
    <source>
        <dbReference type="ARBA" id="ARBA00022603"/>
    </source>
</evidence>
<evidence type="ECO:0000313" key="8">
    <source>
        <dbReference type="EMBL" id="NBH61112.1"/>
    </source>
</evidence>
<dbReference type="PROSITE" id="PS00092">
    <property type="entry name" value="N6_MTASE"/>
    <property type="match status" value="2"/>
</dbReference>
<dbReference type="RefSeq" id="WP_160201394.1">
    <property type="nucleotide sequence ID" value="NZ_QXWK01000009.1"/>
</dbReference>
<dbReference type="PIRSF" id="PIRSF036638">
    <property type="entry name" value="M_m6A_StsI"/>
    <property type="match status" value="1"/>
</dbReference>
<organism evidence="8 9">
    <name type="scientific">Anaerotruncus colihominis</name>
    <dbReference type="NCBI Taxonomy" id="169435"/>
    <lineage>
        <taxon>Bacteria</taxon>
        <taxon>Bacillati</taxon>
        <taxon>Bacillota</taxon>
        <taxon>Clostridia</taxon>
        <taxon>Eubacteriales</taxon>
        <taxon>Oscillospiraceae</taxon>
        <taxon>Anaerotruncus</taxon>
    </lineage>
</organism>
<dbReference type="Proteomes" id="UP000446866">
    <property type="component" value="Unassembled WGS sequence"/>
</dbReference>
<evidence type="ECO:0000256" key="2">
    <source>
        <dbReference type="ARBA" id="ARBA00011900"/>
    </source>
</evidence>
<dbReference type="Pfam" id="PF02086">
    <property type="entry name" value="MethyltransfD12"/>
    <property type="match status" value="2"/>
</dbReference>
<dbReference type="PANTHER" id="PTHR30481:SF3">
    <property type="entry name" value="DNA ADENINE METHYLASE"/>
    <property type="match status" value="1"/>
</dbReference>
<proteinExistence type="inferred from homology"/>
<gene>
    <name evidence="8" type="ORF">D0435_05535</name>
</gene>
<keyword evidence="5 7" id="KW-0949">S-adenosyl-L-methionine</keyword>
<dbReference type="GO" id="GO:0009007">
    <property type="term" value="F:site-specific DNA-methyltransferase (adenine-specific) activity"/>
    <property type="evidence" value="ECO:0007669"/>
    <property type="project" value="UniProtKB-UniRule"/>
</dbReference>
<dbReference type="PANTHER" id="PTHR30481">
    <property type="entry name" value="DNA ADENINE METHYLASE"/>
    <property type="match status" value="1"/>
</dbReference>
<dbReference type="InterPro" id="IPR029063">
    <property type="entry name" value="SAM-dependent_MTases_sf"/>
</dbReference>
<dbReference type="GO" id="GO:0009307">
    <property type="term" value="P:DNA restriction-modification system"/>
    <property type="evidence" value="ECO:0007669"/>
    <property type="project" value="InterPro"/>
</dbReference>
<dbReference type="GO" id="GO:0032259">
    <property type="term" value="P:methylation"/>
    <property type="evidence" value="ECO:0007669"/>
    <property type="project" value="UniProtKB-KW"/>
</dbReference>